<evidence type="ECO:0000313" key="1">
    <source>
        <dbReference type="EMBL" id="AXA33599.1"/>
    </source>
</evidence>
<sequence>MSSKNSFYSIAHQVNKPENISKVLPYYSGLEIDIAYSASKKQWVVAHHDFNNTKHYSLEDWLTSFKQLYSKRKSKLSILWLDIKTLDDNNIKDMLSTINKHIPKNISIIYDLGRPLNIINKNFSYKNIINNLREIDGIGCWITKEDLNLVSKVKNQLITDKVKNTIISYGEVVDIDLEVLYKLCEINKNLQSPFSKVFVWNIQYIEEIDELIAWQEISGMIIGYKKQMWNDRCLDQLKYLNDLKVKFNRNTPTTF</sequence>
<accession>A0A2Z4XXU5</accession>
<dbReference type="KEGG" id="fad:CDH04_03875"/>
<reference evidence="2 4" key="2">
    <citation type="submission" date="2019-08" db="EMBL/GenBank/DDBJ databases">
        <title>Complete genome sequences of Francisella adeliensis (FSC1325 and FSC1326).</title>
        <authorList>
            <person name="Ohrman C."/>
            <person name="Uneklint I."/>
            <person name="Vallesi A."/>
            <person name="Karlsson L."/>
            <person name="Sjodin A."/>
        </authorList>
    </citation>
    <scope>NUCLEOTIDE SEQUENCE [LARGE SCALE GENOMIC DNA]</scope>
    <source>
        <strain evidence="2 4">FSC1325</strain>
    </source>
</reference>
<gene>
    <name evidence="1" type="ORF">CDH04_03875</name>
    <name evidence="2" type="ORF">FZC43_03875</name>
</gene>
<name>A0A2Z4XXU5_9GAMM</name>
<evidence type="ECO:0000313" key="2">
    <source>
        <dbReference type="EMBL" id="QIW11831.1"/>
    </source>
</evidence>
<dbReference type="GO" id="GO:0006629">
    <property type="term" value="P:lipid metabolic process"/>
    <property type="evidence" value="ECO:0007669"/>
    <property type="project" value="InterPro"/>
</dbReference>
<dbReference type="GO" id="GO:0008081">
    <property type="term" value="F:phosphoric diester hydrolase activity"/>
    <property type="evidence" value="ECO:0007669"/>
    <property type="project" value="InterPro"/>
</dbReference>
<organism evidence="1 3">
    <name type="scientific">Francisella adeliensis</name>
    <dbReference type="NCBI Taxonomy" id="2007306"/>
    <lineage>
        <taxon>Bacteria</taxon>
        <taxon>Pseudomonadati</taxon>
        <taxon>Pseudomonadota</taxon>
        <taxon>Gammaproteobacteria</taxon>
        <taxon>Thiotrichales</taxon>
        <taxon>Francisellaceae</taxon>
        <taxon>Francisella</taxon>
    </lineage>
</organism>
<protein>
    <recommendedName>
        <fullName evidence="5">GP-PDE domain-containing protein</fullName>
    </recommendedName>
</protein>
<dbReference type="RefSeq" id="WP_112869772.1">
    <property type="nucleotide sequence ID" value="NZ_CP021781.1"/>
</dbReference>
<dbReference type="Proteomes" id="UP000251120">
    <property type="component" value="Chromosome"/>
</dbReference>
<dbReference type="InterPro" id="IPR017946">
    <property type="entry name" value="PLC-like_Pdiesterase_TIM-brl"/>
</dbReference>
<dbReference type="EMBL" id="CP021781">
    <property type="protein sequence ID" value="AXA33599.1"/>
    <property type="molecule type" value="Genomic_DNA"/>
</dbReference>
<evidence type="ECO:0000313" key="3">
    <source>
        <dbReference type="Proteomes" id="UP000251120"/>
    </source>
</evidence>
<dbReference type="AlphaFoldDB" id="A0A2Z4XXU5"/>
<dbReference type="OrthoDB" id="9834712at2"/>
<dbReference type="EMBL" id="CP043424">
    <property type="protein sequence ID" value="QIW11831.1"/>
    <property type="molecule type" value="Genomic_DNA"/>
</dbReference>
<dbReference type="Proteomes" id="UP000681131">
    <property type="component" value="Chromosome"/>
</dbReference>
<reference evidence="1 3" key="1">
    <citation type="submission" date="2017-06" db="EMBL/GenBank/DDBJ databases">
        <title>Complete genome of Francisella adeliensis.</title>
        <authorList>
            <person name="Vallesi A."/>
            <person name="Sjodin A."/>
        </authorList>
    </citation>
    <scope>NUCLEOTIDE SEQUENCE [LARGE SCALE GENOMIC DNA]</scope>
    <source>
        <strain evidence="1 3">FDC440</strain>
    </source>
</reference>
<keyword evidence="4" id="KW-1185">Reference proteome</keyword>
<dbReference type="Gene3D" id="3.20.20.190">
    <property type="entry name" value="Phosphatidylinositol (PI) phosphodiesterase"/>
    <property type="match status" value="1"/>
</dbReference>
<proteinExistence type="predicted"/>
<evidence type="ECO:0000313" key="4">
    <source>
        <dbReference type="Proteomes" id="UP000681131"/>
    </source>
</evidence>
<evidence type="ECO:0008006" key="5">
    <source>
        <dbReference type="Google" id="ProtNLM"/>
    </source>
</evidence>